<dbReference type="GO" id="GO:0046872">
    <property type="term" value="F:metal ion binding"/>
    <property type="evidence" value="ECO:0007669"/>
    <property type="project" value="UniProtKB-KW"/>
</dbReference>
<evidence type="ECO:0000256" key="6">
    <source>
        <dbReference type="ARBA" id="ARBA00022679"/>
    </source>
</evidence>
<evidence type="ECO:0000256" key="8">
    <source>
        <dbReference type="ARBA" id="ARBA00022741"/>
    </source>
</evidence>
<dbReference type="GO" id="GO:0006094">
    <property type="term" value="P:gluconeogenesis"/>
    <property type="evidence" value="ECO:0007669"/>
    <property type="project" value="UniProtKB-UniPathway"/>
</dbReference>
<organism evidence="18 19">
    <name type="scientific">Candidatus Undinarchaeum marinum</name>
    <dbReference type="NCBI Taxonomy" id="2756141"/>
    <lineage>
        <taxon>Archaea</taxon>
        <taxon>Candidatus Undinarchaeota</taxon>
        <taxon>Candidatus Undinarchaeia</taxon>
        <taxon>Candidatus Undinarchaeales</taxon>
        <taxon>Candidatus Undinarchaeaceae</taxon>
        <taxon>Candidatus Undinarchaeum</taxon>
    </lineage>
</organism>
<evidence type="ECO:0000256" key="11">
    <source>
        <dbReference type="ARBA" id="ARBA00022842"/>
    </source>
</evidence>
<dbReference type="InterPro" id="IPR018274">
    <property type="entry name" value="PEP_util_AS"/>
</dbReference>
<dbReference type="UniPathway" id="UPA00138"/>
<dbReference type="Pfam" id="PF01326">
    <property type="entry name" value="PPDK_N"/>
    <property type="match status" value="1"/>
</dbReference>
<dbReference type="InterPro" id="IPR013815">
    <property type="entry name" value="ATP_grasp_subdomain_1"/>
</dbReference>
<evidence type="ECO:0000256" key="2">
    <source>
        <dbReference type="ARBA" id="ARBA00002988"/>
    </source>
</evidence>
<dbReference type="InterPro" id="IPR006319">
    <property type="entry name" value="PEP_synth"/>
</dbReference>
<comment type="cofactor">
    <cofactor evidence="1">
        <name>Mg(2+)</name>
        <dbReference type="ChEBI" id="CHEBI:18420"/>
    </cofactor>
</comment>
<evidence type="ECO:0000256" key="10">
    <source>
        <dbReference type="ARBA" id="ARBA00022840"/>
    </source>
</evidence>
<comment type="pathway">
    <text evidence="3">Carbohydrate biosynthesis; gluconeogenesis.</text>
</comment>
<dbReference type="PROSITE" id="PS00742">
    <property type="entry name" value="PEP_ENZYMES_2"/>
    <property type="match status" value="1"/>
</dbReference>
<dbReference type="PANTHER" id="PTHR43030:SF1">
    <property type="entry name" value="PHOSPHOENOLPYRUVATE SYNTHASE"/>
    <property type="match status" value="1"/>
</dbReference>
<evidence type="ECO:0000256" key="3">
    <source>
        <dbReference type="ARBA" id="ARBA00004742"/>
    </source>
</evidence>
<proteinExistence type="inferred from homology"/>
<feature type="compositionally biased region" description="Basic and acidic residues" evidence="14">
    <location>
        <begin position="810"/>
        <end position="821"/>
    </location>
</feature>
<dbReference type="InterPro" id="IPR036637">
    <property type="entry name" value="Phosphohistidine_dom_sf"/>
</dbReference>
<gene>
    <name evidence="18" type="primary">ppsA</name>
    <name evidence="18" type="ORF">H1011_00640</name>
</gene>
<dbReference type="Gene3D" id="3.30.1490.20">
    <property type="entry name" value="ATP-grasp fold, A domain"/>
    <property type="match status" value="1"/>
</dbReference>
<dbReference type="InterPro" id="IPR023151">
    <property type="entry name" value="PEP_util_CS"/>
</dbReference>
<evidence type="ECO:0000256" key="4">
    <source>
        <dbReference type="ARBA" id="ARBA00007837"/>
    </source>
</evidence>
<dbReference type="Gene3D" id="3.20.20.60">
    <property type="entry name" value="Phosphoenolpyruvate-binding domains"/>
    <property type="match status" value="1"/>
</dbReference>
<dbReference type="InterPro" id="IPR008279">
    <property type="entry name" value="PEP-util_enz_mobile_dom"/>
</dbReference>
<comment type="caution">
    <text evidence="18">The sequence shown here is derived from an EMBL/GenBank/DDBJ whole genome shotgun (WGS) entry which is preliminary data.</text>
</comment>
<dbReference type="FunFam" id="3.30.1490.20:FF:000010">
    <property type="entry name" value="Phosphoenolpyruvate synthase"/>
    <property type="match status" value="1"/>
</dbReference>
<keyword evidence="7" id="KW-0479">Metal-binding</keyword>
<feature type="domain" description="PEP-utilising enzyme C-terminal" evidence="17">
    <location>
        <begin position="495"/>
        <end position="788"/>
    </location>
</feature>
<evidence type="ECO:0000256" key="1">
    <source>
        <dbReference type="ARBA" id="ARBA00001946"/>
    </source>
</evidence>
<feature type="domain" description="PEP-utilising enzyme mobile" evidence="15">
    <location>
        <begin position="397"/>
        <end position="468"/>
    </location>
</feature>
<evidence type="ECO:0000256" key="13">
    <source>
        <dbReference type="ARBA" id="ARBA00047700"/>
    </source>
</evidence>
<comment type="function">
    <text evidence="2">Catalyzes the phosphorylation of pyruvate to phosphoenolpyruvate.</text>
</comment>
<dbReference type="EC" id="2.7.9.2" evidence="5"/>
<feature type="compositionally biased region" description="Acidic residues" evidence="14">
    <location>
        <begin position="822"/>
        <end position="833"/>
    </location>
</feature>
<dbReference type="EMBL" id="DVAD01000004">
    <property type="protein sequence ID" value="HIJ99315.1"/>
    <property type="molecule type" value="Genomic_DNA"/>
</dbReference>
<accession>A0A832XHD6</accession>
<dbReference type="Pfam" id="PF02896">
    <property type="entry name" value="PEP-utilizers_C"/>
    <property type="match status" value="1"/>
</dbReference>
<sequence length="855" mass="94384">MDDESSAVVLWFDSISKDDIEKAGGKGANLGEMTSLGLPVPPGFVVTAQAYELFLKEANIVVDMKDILKGLDVDDTDALNKAADAIKGMITKASISEEISGPIKEAYEKMSMKTEKGIILAGTGESGEFVAIRSSATAEDLPDASFAGQQATFLNIRGGENVVQAVKDCWASLFEPRAIFYRERKGFEHEKVLMSVIVQKMVDSESAGVMFTSNPVTNDESEISIEAAWGLGEAVVAGQVNPDRYLIDKETLSIKKKDVPRKDFMYIRDISTGKTVKEDLSEETGSKQVLKEEDMQELANLGKKIEDHYNWPQDIEWAVEDDKIYILQTRAVTTLGERKKNKSEEGEQETSQPVPETSGSEPVKEEGQSIVEGFGASPGIGAGKIVLVHDISQLSKIEKGDIMVTEMTTPDMVPAMERAAAIVTNSGGLTCHAAIVSRELGIPCIVGTSNATEVLKNGQTVTVNANNGKVYEGIIDSMLEEAKTAAEEEDLEPVPETKTKIYMNLGVPNRAEELAKLPVDGIGLMREEFIFASSIREHPLAMIEKGEQQKFVDLLSEGIAKVARAFNPRPVVLRLSDFKTNEYRALKGGEKYEKEEENPMIGWRGCSRYTTEEYGPAFRLELKAVKKVRDEMGLKNIIIMLPFVRILDDVKKVTAIMEEEGLHRGPDLKLWMMAEVPSNVILADKFAELVDGFSIGSNDLTQTIMGADRDSELLQKLGYFDERNEAVMRSIARLIKVGKEKGITVSICGQAPSVYPEFTRFLVEEGITSISVNHDVVKKVRRLVAEVERELDKTAEKEPVSEIVEAEEIVPEKDEEVREEEKEPVEEETEENESQPVPETSDTEAEESNEGQQTL</sequence>
<evidence type="ECO:0000256" key="9">
    <source>
        <dbReference type="ARBA" id="ARBA00022777"/>
    </source>
</evidence>
<dbReference type="PROSITE" id="PS00370">
    <property type="entry name" value="PEP_ENZYMES_PHOS_SITE"/>
    <property type="match status" value="1"/>
</dbReference>
<dbReference type="NCBIfam" id="TIGR01418">
    <property type="entry name" value="PEP_synth"/>
    <property type="match status" value="1"/>
</dbReference>
<keyword evidence="10" id="KW-0067">ATP-binding</keyword>
<dbReference type="PANTHER" id="PTHR43030">
    <property type="entry name" value="PHOSPHOENOLPYRUVATE SYNTHASE"/>
    <property type="match status" value="1"/>
</dbReference>
<evidence type="ECO:0000313" key="18">
    <source>
        <dbReference type="EMBL" id="HIJ99315.1"/>
    </source>
</evidence>
<dbReference type="GO" id="GO:0005524">
    <property type="term" value="F:ATP binding"/>
    <property type="evidence" value="ECO:0007669"/>
    <property type="project" value="UniProtKB-KW"/>
</dbReference>
<comment type="similarity">
    <text evidence="4">Belongs to the PEP-utilizing enzyme family.</text>
</comment>
<keyword evidence="11" id="KW-0460">Magnesium</keyword>
<feature type="region of interest" description="Disordered" evidence="14">
    <location>
        <begin position="336"/>
        <end position="366"/>
    </location>
</feature>
<dbReference type="AlphaFoldDB" id="A0A832XHD6"/>
<dbReference type="InterPro" id="IPR000121">
    <property type="entry name" value="PEP_util_C"/>
</dbReference>
<feature type="compositionally biased region" description="Basic and acidic residues" evidence="14">
    <location>
        <begin position="336"/>
        <end position="345"/>
    </location>
</feature>
<dbReference type="InterPro" id="IPR040442">
    <property type="entry name" value="Pyrv_kinase-like_dom_sf"/>
</dbReference>
<evidence type="ECO:0000256" key="14">
    <source>
        <dbReference type="SAM" id="MobiDB-lite"/>
    </source>
</evidence>
<keyword evidence="19" id="KW-1185">Reference proteome</keyword>
<dbReference type="GO" id="GO:0008986">
    <property type="term" value="F:pyruvate, water dikinase activity"/>
    <property type="evidence" value="ECO:0007669"/>
    <property type="project" value="UniProtKB-EC"/>
</dbReference>
<evidence type="ECO:0000256" key="7">
    <source>
        <dbReference type="ARBA" id="ARBA00022723"/>
    </source>
</evidence>
<comment type="catalytic activity">
    <reaction evidence="13">
        <text>pyruvate + ATP + H2O = phosphoenolpyruvate + AMP + phosphate + 2 H(+)</text>
        <dbReference type="Rhea" id="RHEA:11364"/>
        <dbReference type="ChEBI" id="CHEBI:15361"/>
        <dbReference type="ChEBI" id="CHEBI:15377"/>
        <dbReference type="ChEBI" id="CHEBI:15378"/>
        <dbReference type="ChEBI" id="CHEBI:30616"/>
        <dbReference type="ChEBI" id="CHEBI:43474"/>
        <dbReference type="ChEBI" id="CHEBI:58702"/>
        <dbReference type="ChEBI" id="CHEBI:456215"/>
        <dbReference type="EC" id="2.7.9.2"/>
    </reaction>
</comment>
<keyword evidence="6 18" id="KW-0808">Transferase</keyword>
<evidence type="ECO:0000259" key="17">
    <source>
        <dbReference type="Pfam" id="PF02896"/>
    </source>
</evidence>
<dbReference type="SUPFAM" id="SSF52009">
    <property type="entry name" value="Phosphohistidine domain"/>
    <property type="match status" value="1"/>
</dbReference>
<feature type="region of interest" description="Disordered" evidence="14">
    <location>
        <begin position="791"/>
        <end position="855"/>
    </location>
</feature>
<dbReference type="NCBIfam" id="NF005057">
    <property type="entry name" value="PRK06464.1"/>
    <property type="match status" value="1"/>
</dbReference>
<dbReference type="Gene3D" id="3.30.470.20">
    <property type="entry name" value="ATP-grasp fold, B domain"/>
    <property type="match status" value="1"/>
</dbReference>
<reference evidence="18 19" key="1">
    <citation type="journal article" name="Nat. Commun.">
        <title>Undinarchaeota illuminate DPANN phylogeny and the impact of gene transfer on archaeal evolution.</title>
        <authorList>
            <person name="Dombrowski N."/>
            <person name="Williams T.A."/>
            <person name="Sun J."/>
            <person name="Woodcroft B.J."/>
            <person name="Lee J.H."/>
            <person name="Minh B.Q."/>
            <person name="Rinke C."/>
            <person name="Spang A."/>
        </authorList>
    </citation>
    <scope>NUCLEOTIDE SEQUENCE [LARGE SCALE GENOMIC DNA]</scope>
    <source>
        <strain evidence="18">MAG_bin17</strain>
    </source>
</reference>
<feature type="domain" description="Pyruvate phosphate dikinase AMP/ATP-binding" evidence="16">
    <location>
        <begin position="21"/>
        <end position="349"/>
    </location>
</feature>
<dbReference type="Gene3D" id="3.50.30.10">
    <property type="entry name" value="Phosphohistidine domain"/>
    <property type="match status" value="1"/>
</dbReference>
<dbReference type="SUPFAM" id="SSF56059">
    <property type="entry name" value="Glutathione synthetase ATP-binding domain-like"/>
    <property type="match status" value="1"/>
</dbReference>
<dbReference type="InterPro" id="IPR015813">
    <property type="entry name" value="Pyrv/PenolPyrv_kinase-like_dom"/>
</dbReference>
<dbReference type="Pfam" id="PF00391">
    <property type="entry name" value="PEP-utilizers"/>
    <property type="match status" value="1"/>
</dbReference>
<name>A0A832XHD6_9ARCH</name>
<evidence type="ECO:0000259" key="15">
    <source>
        <dbReference type="Pfam" id="PF00391"/>
    </source>
</evidence>
<evidence type="ECO:0000256" key="12">
    <source>
        <dbReference type="ARBA" id="ARBA00033470"/>
    </source>
</evidence>
<feature type="compositionally biased region" description="Basic and acidic residues" evidence="14">
    <location>
        <begin position="791"/>
        <end position="800"/>
    </location>
</feature>
<keyword evidence="9" id="KW-0418">Kinase</keyword>
<protein>
    <recommendedName>
        <fullName evidence="5">pyruvate, water dikinase</fullName>
        <ecNumber evidence="5">2.7.9.2</ecNumber>
    </recommendedName>
    <alternativeName>
        <fullName evidence="12">Pyruvate, water dikinase</fullName>
    </alternativeName>
</protein>
<evidence type="ECO:0000259" key="16">
    <source>
        <dbReference type="Pfam" id="PF01326"/>
    </source>
</evidence>
<feature type="compositionally biased region" description="Polar residues" evidence="14">
    <location>
        <begin position="349"/>
        <end position="360"/>
    </location>
</feature>
<dbReference type="SUPFAM" id="SSF51621">
    <property type="entry name" value="Phosphoenolpyruvate/pyruvate domain"/>
    <property type="match status" value="1"/>
</dbReference>
<evidence type="ECO:0000313" key="19">
    <source>
        <dbReference type="Proteomes" id="UP000604391"/>
    </source>
</evidence>
<evidence type="ECO:0000256" key="5">
    <source>
        <dbReference type="ARBA" id="ARBA00011996"/>
    </source>
</evidence>
<keyword evidence="8" id="KW-0547">Nucleotide-binding</keyword>
<dbReference type="Proteomes" id="UP000604391">
    <property type="component" value="Unassembled WGS sequence"/>
</dbReference>
<dbReference type="InterPro" id="IPR002192">
    <property type="entry name" value="PPDK_AMP/ATP-bd"/>
</dbReference>